<dbReference type="GO" id="GO:0006998">
    <property type="term" value="P:nuclear envelope organization"/>
    <property type="evidence" value="ECO:0007669"/>
    <property type="project" value="TreeGrafter"/>
</dbReference>
<dbReference type="EMBL" id="JAHMUF010000004">
    <property type="protein sequence ID" value="KAG7195132.1"/>
    <property type="molecule type" value="Genomic_DNA"/>
</dbReference>
<proteinExistence type="predicted"/>
<dbReference type="RefSeq" id="XP_043050679.1">
    <property type="nucleotide sequence ID" value="XM_043194355.1"/>
</dbReference>
<keyword evidence="4" id="KW-1185">Reference proteome</keyword>
<evidence type="ECO:0000313" key="3">
    <source>
        <dbReference type="EMBL" id="KAG7195132.1"/>
    </source>
</evidence>
<keyword evidence="2" id="KW-1133">Transmembrane helix</keyword>
<dbReference type="GO" id="GO:0004721">
    <property type="term" value="F:phosphoprotein phosphatase activity"/>
    <property type="evidence" value="ECO:0007669"/>
    <property type="project" value="TreeGrafter"/>
</dbReference>
<dbReference type="OrthoDB" id="5599171at2759"/>
<dbReference type="PANTHER" id="PTHR28249:SF1">
    <property type="entry name" value="SPORULATION-SPECIFIC PROTEIN SPO7"/>
    <property type="match status" value="1"/>
</dbReference>
<dbReference type="Pfam" id="PF03907">
    <property type="entry name" value="Spo7"/>
    <property type="match status" value="1"/>
</dbReference>
<comment type="caution">
    <text evidence="3">The sequence shown here is derived from an EMBL/GenBank/DDBJ whole genome shotgun (WGS) entry which is preliminary data.</text>
</comment>
<sequence length="364" mass="41424">MTISSPPLRDSSVDAFVIYSDSDGDGGSLNSLDIPRLSRRRRSRTNQISSTRSRSRSKSTEIKLEGNSPDIAGTKRRSRPRRKSAGSGSLSLEGSPKPGKRKPRRKSTKSEGGSSIFASGYTSTPATGKIFRNLLILEENLRQQVIQQRALRRKYLTFLAILCCLITSISHVLYFNQSEATTIKGPFRVILQLILLALLVTIMLYHLSGEYQKTIVLPRKFLSSSNKGLRQLNVRLVKIKTPWSDQFVDILREMGLFISTMCLKSVHKVYPLKRNNPNSKLEVFLVSCLLKCQPRLGITDVKLVLNARVFKTHVREGWDLYRNEFWIQEGVRRRKQMLAFIEEQKGKSLTKKRKRAGTRLTEPQ</sequence>
<keyword evidence="2" id="KW-0812">Transmembrane</keyword>
<evidence type="ECO:0000256" key="2">
    <source>
        <dbReference type="SAM" id="Phobius"/>
    </source>
</evidence>
<dbReference type="GeneID" id="66117027"/>
<name>A0A9P7VC20_9ASCO</name>
<dbReference type="AlphaFoldDB" id="A0A9P7VC20"/>
<dbReference type="GO" id="GO:0019888">
    <property type="term" value="F:protein phosphatase regulator activity"/>
    <property type="evidence" value="ECO:0007669"/>
    <property type="project" value="InterPro"/>
</dbReference>
<feature type="compositionally biased region" description="Polar residues" evidence="1">
    <location>
        <begin position="111"/>
        <end position="120"/>
    </location>
</feature>
<dbReference type="Proteomes" id="UP000790833">
    <property type="component" value="Unassembled WGS sequence"/>
</dbReference>
<feature type="transmembrane region" description="Helical" evidence="2">
    <location>
        <begin position="155"/>
        <end position="175"/>
    </location>
</feature>
<reference evidence="3" key="1">
    <citation type="submission" date="2021-03" db="EMBL/GenBank/DDBJ databases">
        <authorList>
            <person name="Palmer J.M."/>
        </authorList>
    </citation>
    <scope>NUCLEOTIDE SEQUENCE</scope>
    <source>
        <strain evidence="3">ARV_011</strain>
    </source>
</reference>
<feature type="region of interest" description="Disordered" evidence="1">
    <location>
        <begin position="18"/>
        <end position="120"/>
    </location>
</feature>
<feature type="compositionally biased region" description="Basic residues" evidence="1">
    <location>
        <begin position="74"/>
        <end position="84"/>
    </location>
</feature>
<evidence type="ECO:0000313" key="4">
    <source>
        <dbReference type="Proteomes" id="UP000790833"/>
    </source>
</evidence>
<evidence type="ECO:0000256" key="1">
    <source>
        <dbReference type="SAM" id="MobiDB-lite"/>
    </source>
</evidence>
<feature type="compositionally biased region" description="Basic residues" evidence="1">
    <location>
        <begin position="98"/>
        <end position="107"/>
    </location>
</feature>
<dbReference type="PANTHER" id="PTHR28249">
    <property type="entry name" value="SPORULATION-SPECIFIC PROTEIN SPO7"/>
    <property type="match status" value="1"/>
</dbReference>
<organism evidence="3 4">
    <name type="scientific">Scheffersomyces spartinae</name>
    <dbReference type="NCBI Taxonomy" id="45513"/>
    <lineage>
        <taxon>Eukaryota</taxon>
        <taxon>Fungi</taxon>
        <taxon>Dikarya</taxon>
        <taxon>Ascomycota</taxon>
        <taxon>Saccharomycotina</taxon>
        <taxon>Pichiomycetes</taxon>
        <taxon>Debaryomycetaceae</taxon>
        <taxon>Scheffersomyces</taxon>
    </lineage>
</organism>
<evidence type="ECO:0008006" key="5">
    <source>
        <dbReference type="Google" id="ProtNLM"/>
    </source>
</evidence>
<dbReference type="InterPro" id="IPR005605">
    <property type="entry name" value="Spo7"/>
</dbReference>
<accession>A0A9P7VC20</accession>
<feature type="compositionally biased region" description="Low complexity" evidence="1">
    <location>
        <begin position="85"/>
        <end position="97"/>
    </location>
</feature>
<protein>
    <recommendedName>
        <fullName evidence="5">Sporulation-specific protein SPO7</fullName>
    </recommendedName>
</protein>
<dbReference type="GO" id="GO:0071595">
    <property type="term" value="C:Nem1-Spo7 phosphatase complex"/>
    <property type="evidence" value="ECO:0007669"/>
    <property type="project" value="TreeGrafter"/>
</dbReference>
<keyword evidence="2" id="KW-0472">Membrane</keyword>
<feature type="transmembrane region" description="Helical" evidence="2">
    <location>
        <begin position="187"/>
        <end position="207"/>
    </location>
</feature>
<gene>
    <name evidence="3" type="ORF">KQ657_003653</name>
</gene>